<organism evidence="11 12">
    <name type="scientific">Steinernema glaseri</name>
    <dbReference type="NCBI Taxonomy" id="37863"/>
    <lineage>
        <taxon>Eukaryota</taxon>
        <taxon>Metazoa</taxon>
        <taxon>Ecdysozoa</taxon>
        <taxon>Nematoda</taxon>
        <taxon>Chromadorea</taxon>
        <taxon>Rhabditida</taxon>
        <taxon>Tylenchina</taxon>
        <taxon>Panagrolaimomorpha</taxon>
        <taxon>Strongyloidoidea</taxon>
        <taxon>Steinernematidae</taxon>
        <taxon>Steinernema</taxon>
    </lineage>
</organism>
<sequence>MDAFEVEGSSSHALGNAASDDGAPPLLQENPGILEVGADDYEWFCCDVEPIMEMPSSWLTDELKEKYKELLKFYTIIERPADAVLRSREKLIKMLADPKSPSLHSRSEIDVIAEDIRNDPTLTDNLELTEPNLASLVRTYPQVAKEVIVSKIIRNPTLAELLCIALADMDIEVQTVETIYGVAVRCSEMGRAIPSDLLGIWISRNIAACESMLDDPYRASRLVRMFCGLIIGLLTCANPVTKELFARSTELKAFSVKFSGFKEAGNMFQKLSTMMGHKFS</sequence>
<evidence type="ECO:0000256" key="7">
    <source>
        <dbReference type="ARBA" id="ARBA00023158"/>
    </source>
</evidence>
<keyword evidence="11" id="KW-1185">Reference proteome</keyword>
<dbReference type="PANTHER" id="PTHR15975:SF0">
    <property type="entry name" value="CCR4-NOT TRANSCRIPTION COMPLEX SUBUNIT 11"/>
    <property type="match status" value="1"/>
</dbReference>
<keyword evidence="9" id="KW-0539">Nucleus</keyword>
<evidence type="ECO:0000256" key="8">
    <source>
        <dbReference type="ARBA" id="ARBA00023163"/>
    </source>
</evidence>
<comment type="subcellular location">
    <subcellularLocation>
        <location evidence="2">Cytoplasm</location>
    </subcellularLocation>
    <subcellularLocation>
        <location evidence="1">Nucleus</location>
    </subcellularLocation>
</comment>
<evidence type="ECO:0000256" key="5">
    <source>
        <dbReference type="ARBA" id="ARBA00022490"/>
    </source>
</evidence>
<evidence type="ECO:0000313" key="11">
    <source>
        <dbReference type="Proteomes" id="UP000095287"/>
    </source>
</evidence>
<proteinExistence type="inferred from homology"/>
<evidence type="ECO:0000313" key="12">
    <source>
        <dbReference type="WBParaSite" id="L893_g26716.t1"/>
    </source>
</evidence>
<name>A0A1I7ZJ54_9BILA</name>
<accession>A0A1I7ZJ54</accession>
<dbReference type="AlphaFoldDB" id="A0A1I7ZJ54"/>
<dbReference type="GO" id="GO:0005634">
    <property type="term" value="C:nucleus"/>
    <property type="evidence" value="ECO:0007669"/>
    <property type="project" value="UniProtKB-SubCell"/>
</dbReference>
<dbReference type="Pfam" id="PF10155">
    <property type="entry name" value="CNOT11"/>
    <property type="match status" value="1"/>
</dbReference>
<comment type="similarity">
    <text evidence="3">Belongs to the CNOT11 family.</text>
</comment>
<dbReference type="GO" id="GO:0031047">
    <property type="term" value="P:regulatory ncRNA-mediated gene silencing"/>
    <property type="evidence" value="ECO:0007669"/>
    <property type="project" value="UniProtKB-KW"/>
</dbReference>
<evidence type="ECO:0000256" key="10">
    <source>
        <dbReference type="SAM" id="MobiDB-lite"/>
    </source>
</evidence>
<keyword evidence="7" id="KW-0943">RNA-mediated gene silencing</keyword>
<protein>
    <recommendedName>
        <fullName evidence="4">CCR4-NOT transcription complex subunit 11</fullName>
    </recommendedName>
</protein>
<evidence type="ECO:0000256" key="6">
    <source>
        <dbReference type="ARBA" id="ARBA00023015"/>
    </source>
</evidence>
<dbReference type="Proteomes" id="UP000095287">
    <property type="component" value="Unplaced"/>
</dbReference>
<dbReference type="PANTHER" id="PTHR15975">
    <property type="entry name" value="CCR4-NOT TRANSCRIPTION COMPLEX SUBUNIT 11"/>
    <property type="match status" value="1"/>
</dbReference>
<evidence type="ECO:0000256" key="9">
    <source>
        <dbReference type="ARBA" id="ARBA00023242"/>
    </source>
</evidence>
<dbReference type="InterPro" id="IPR019312">
    <property type="entry name" value="CNOT11"/>
</dbReference>
<evidence type="ECO:0000256" key="2">
    <source>
        <dbReference type="ARBA" id="ARBA00004496"/>
    </source>
</evidence>
<keyword evidence="6" id="KW-0805">Transcription regulation</keyword>
<evidence type="ECO:0000256" key="1">
    <source>
        <dbReference type="ARBA" id="ARBA00004123"/>
    </source>
</evidence>
<dbReference type="GO" id="GO:0030014">
    <property type="term" value="C:CCR4-NOT complex"/>
    <property type="evidence" value="ECO:0007669"/>
    <property type="project" value="InterPro"/>
</dbReference>
<feature type="region of interest" description="Disordered" evidence="10">
    <location>
        <begin position="1"/>
        <end position="30"/>
    </location>
</feature>
<keyword evidence="5" id="KW-0963">Cytoplasm</keyword>
<evidence type="ECO:0000256" key="3">
    <source>
        <dbReference type="ARBA" id="ARBA00008030"/>
    </source>
</evidence>
<keyword evidence="8" id="KW-0804">Transcription</keyword>
<evidence type="ECO:0000256" key="4">
    <source>
        <dbReference type="ARBA" id="ARBA00014872"/>
    </source>
</evidence>
<reference evidence="12" key="1">
    <citation type="submission" date="2016-11" db="UniProtKB">
        <authorList>
            <consortium name="WormBaseParasite"/>
        </authorList>
    </citation>
    <scope>IDENTIFICATION</scope>
</reference>
<dbReference type="GO" id="GO:0005737">
    <property type="term" value="C:cytoplasm"/>
    <property type="evidence" value="ECO:0007669"/>
    <property type="project" value="UniProtKB-SubCell"/>
</dbReference>
<dbReference type="WBParaSite" id="L893_g26716.t1">
    <property type="protein sequence ID" value="L893_g26716.t1"/>
    <property type="gene ID" value="L893_g26716"/>
</dbReference>